<dbReference type="InterPro" id="IPR052757">
    <property type="entry name" value="Ribosomal_protein_S1"/>
</dbReference>
<evidence type="ECO:0000259" key="1">
    <source>
        <dbReference type="PROSITE" id="PS50126"/>
    </source>
</evidence>
<evidence type="ECO:0000313" key="2">
    <source>
        <dbReference type="EMBL" id="PIS16594.1"/>
    </source>
</evidence>
<organism evidence="2 3">
    <name type="scientific">Candidatus Portnoybacteria bacterium CG09_land_8_20_14_0_10_44_13</name>
    <dbReference type="NCBI Taxonomy" id="1974811"/>
    <lineage>
        <taxon>Bacteria</taxon>
        <taxon>Candidatus Portnoyibacteriota</taxon>
    </lineage>
</organism>
<dbReference type="InterPro" id="IPR012340">
    <property type="entry name" value="NA-bd_OB-fold"/>
</dbReference>
<dbReference type="EMBL" id="PEZF01000101">
    <property type="protein sequence ID" value="PIS16594.1"/>
    <property type="molecule type" value="Genomic_DNA"/>
</dbReference>
<dbReference type="Proteomes" id="UP000229080">
    <property type="component" value="Unassembled WGS sequence"/>
</dbReference>
<dbReference type="InterPro" id="IPR003029">
    <property type="entry name" value="S1_domain"/>
</dbReference>
<sequence length="297" mass="33287">MKKDNQQQPMAKDLLLASINTIKESQILEGKIIEANKSNIFIDFGALGTGIVLGREIKDNPSLVKELKVGQTISCVVLESENENGYIEVSIKEADRELSWTKLEELKNTSRNALAKVIQANRGGLLVSLLDQKGFLPASQLSPEHYPRVDGGDKEKILKELNKFVGKDLKVKVIDLDPREEKLIVSEKALNKEEVEEIMKYFALDGVFEGTVSAVTDFGAFVRLSPEEGAKAPETEGLIHISELDWQLVRDPREILQEGEKVKVKIVGFYHGRPALSLKALKERPQIKTEKNEEREK</sequence>
<keyword evidence="2" id="KW-0689">Ribosomal protein</keyword>
<dbReference type="GO" id="GO:0003676">
    <property type="term" value="F:nucleic acid binding"/>
    <property type="evidence" value="ECO:0007669"/>
    <property type="project" value="InterPro"/>
</dbReference>
<protein>
    <submittedName>
        <fullName evidence="2">30S ribosomal protein S1</fullName>
    </submittedName>
</protein>
<feature type="domain" description="S1 motif" evidence="1">
    <location>
        <begin position="110"/>
        <end position="188"/>
    </location>
</feature>
<dbReference type="SUPFAM" id="SSF50249">
    <property type="entry name" value="Nucleic acid-binding proteins"/>
    <property type="match status" value="3"/>
</dbReference>
<comment type="caution">
    <text evidence="2">The sequence shown here is derived from an EMBL/GenBank/DDBJ whole genome shotgun (WGS) entry which is preliminary data.</text>
</comment>
<keyword evidence="2" id="KW-0687">Ribonucleoprotein</keyword>
<dbReference type="GO" id="GO:0005840">
    <property type="term" value="C:ribosome"/>
    <property type="evidence" value="ECO:0007669"/>
    <property type="project" value="UniProtKB-KW"/>
</dbReference>
<feature type="domain" description="S1 motif" evidence="1">
    <location>
        <begin position="205"/>
        <end position="279"/>
    </location>
</feature>
<dbReference type="CDD" id="cd04465">
    <property type="entry name" value="S1_RPS1_repeat_ec2_hs2"/>
    <property type="match status" value="1"/>
</dbReference>
<dbReference type="PANTHER" id="PTHR47559:SF1">
    <property type="entry name" value="OS03G0844900 PROTEIN"/>
    <property type="match status" value="1"/>
</dbReference>
<dbReference type="SMART" id="SM00316">
    <property type="entry name" value="S1"/>
    <property type="match status" value="3"/>
</dbReference>
<dbReference type="PANTHER" id="PTHR47559">
    <property type="entry name" value="OS03G0844900 PROTEIN"/>
    <property type="match status" value="1"/>
</dbReference>
<proteinExistence type="predicted"/>
<reference evidence="3" key="1">
    <citation type="submission" date="2017-09" db="EMBL/GenBank/DDBJ databases">
        <title>Depth-based differentiation of microbial function through sediment-hosted aquifers and enrichment of novel symbionts in the deep terrestrial subsurface.</title>
        <authorList>
            <person name="Probst A.J."/>
            <person name="Ladd B."/>
            <person name="Jarett J.K."/>
            <person name="Geller-Mcgrath D.E."/>
            <person name="Sieber C.M.K."/>
            <person name="Emerson J.B."/>
            <person name="Anantharaman K."/>
            <person name="Thomas B.C."/>
            <person name="Malmstrom R."/>
            <person name="Stieglmeier M."/>
            <person name="Klingl A."/>
            <person name="Woyke T."/>
            <person name="Ryan C.M."/>
            <person name="Banfield J.F."/>
        </authorList>
    </citation>
    <scope>NUCLEOTIDE SEQUENCE [LARGE SCALE GENOMIC DNA]</scope>
</reference>
<name>A0A2H0WV97_9BACT</name>
<gene>
    <name evidence="2" type="ORF">COT61_03085</name>
</gene>
<dbReference type="Gene3D" id="2.40.50.140">
    <property type="entry name" value="Nucleic acid-binding proteins"/>
    <property type="match status" value="3"/>
</dbReference>
<evidence type="ECO:0000313" key="3">
    <source>
        <dbReference type="Proteomes" id="UP000229080"/>
    </source>
</evidence>
<accession>A0A2H0WV97</accession>
<dbReference type="Pfam" id="PF00575">
    <property type="entry name" value="S1"/>
    <property type="match status" value="3"/>
</dbReference>
<dbReference type="AlphaFoldDB" id="A0A2H0WV97"/>
<dbReference type="PROSITE" id="PS50126">
    <property type="entry name" value="S1"/>
    <property type="match status" value="3"/>
</dbReference>
<feature type="domain" description="S1 motif" evidence="1">
    <location>
        <begin position="25"/>
        <end position="92"/>
    </location>
</feature>